<accession>A0AAD5WML0</accession>
<sequence>MDDSGGNYDDAKDDLGDPGSVAFGFWEMYVGSLSVRMLSELILLHKDTLEDLKCLFLWQGLGGVWDNTKEKSEGYLRYCVRLRVLWVDRLDVVAMRNVVLREAKDMLPSNLEVFMPELDGLVLDFPLWIVGDRNRLRAEAPTVIDHKGMASNTLQSH</sequence>
<comment type="caution">
    <text evidence="1">The sequence shown here is derived from an EMBL/GenBank/DDBJ whole genome shotgun (WGS) entry which is preliminary data.</text>
</comment>
<keyword evidence="2" id="KW-1185">Reference proteome</keyword>
<dbReference type="AlphaFoldDB" id="A0AAD5WML0"/>
<name>A0AAD5WML0_9PEZI</name>
<dbReference type="Proteomes" id="UP001201980">
    <property type="component" value="Unassembled WGS sequence"/>
</dbReference>
<reference evidence="1" key="1">
    <citation type="submission" date="2022-07" db="EMBL/GenBank/DDBJ databases">
        <title>Draft genome sequence of Zalerion maritima ATCC 34329, a (micro)plastics degrading marine fungus.</title>
        <authorList>
            <person name="Paco A."/>
            <person name="Goncalves M.F.M."/>
            <person name="Rocha-Santos T.A.P."/>
            <person name="Alves A."/>
        </authorList>
    </citation>
    <scope>NUCLEOTIDE SEQUENCE</scope>
    <source>
        <strain evidence="1">ATCC 34329</strain>
    </source>
</reference>
<proteinExistence type="predicted"/>
<evidence type="ECO:0000313" key="1">
    <source>
        <dbReference type="EMBL" id="KAJ2890873.1"/>
    </source>
</evidence>
<organism evidence="1 2">
    <name type="scientific">Zalerion maritima</name>
    <dbReference type="NCBI Taxonomy" id="339359"/>
    <lineage>
        <taxon>Eukaryota</taxon>
        <taxon>Fungi</taxon>
        <taxon>Dikarya</taxon>
        <taxon>Ascomycota</taxon>
        <taxon>Pezizomycotina</taxon>
        <taxon>Sordariomycetes</taxon>
        <taxon>Lulworthiomycetidae</taxon>
        <taxon>Lulworthiales</taxon>
        <taxon>Lulworthiaceae</taxon>
        <taxon>Zalerion</taxon>
    </lineage>
</organism>
<evidence type="ECO:0000313" key="2">
    <source>
        <dbReference type="Proteomes" id="UP001201980"/>
    </source>
</evidence>
<protein>
    <submittedName>
        <fullName evidence="1">Uncharacterized protein</fullName>
    </submittedName>
</protein>
<dbReference type="EMBL" id="JAKWBI020001325">
    <property type="protein sequence ID" value="KAJ2890873.1"/>
    <property type="molecule type" value="Genomic_DNA"/>
</dbReference>
<gene>
    <name evidence="1" type="ORF">MKZ38_001250</name>
</gene>